<protein>
    <submittedName>
        <fullName evidence="6">DNA-binding transcriptional LysR family regulator</fullName>
    </submittedName>
</protein>
<dbReference type="Pfam" id="PF00126">
    <property type="entry name" value="HTH_1"/>
    <property type="match status" value="2"/>
</dbReference>
<feature type="domain" description="HTH lysR-type" evidence="5">
    <location>
        <begin position="101"/>
        <end position="158"/>
    </location>
</feature>
<dbReference type="PANTHER" id="PTHR30126:SF98">
    <property type="entry name" value="HTH-TYPE TRANSCRIPTIONAL ACTIVATOR BAUR"/>
    <property type="match status" value="1"/>
</dbReference>
<keyword evidence="7" id="KW-1185">Reference proteome</keyword>
<proteinExistence type="inferred from homology"/>
<comment type="caution">
    <text evidence="6">The sequence shown here is derived from an EMBL/GenBank/DDBJ whole genome shotgun (WGS) entry which is preliminary data.</text>
</comment>
<dbReference type="InterPro" id="IPR036388">
    <property type="entry name" value="WH-like_DNA-bd_sf"/>
</dbReference>
<accession>A0A7W9FGU4</accession>
<sequence>MNVSPFDLNLRHLRALSVVIARGNMSRAAETVGLSQPALTQGLAKLERTLGTKLLVRHPDGVRATDAGQALAERTDRAFSHLAEAARQAGRSGFARPESIVTATQLRAFLALTDAGSFVAAARATGLSQPSLHAAVRDLEKICAVPILERQGRGVVLTKAGNRLARGVRLARSEIAAGLVEILPGGGGDANRITIGAMPLSRAVLLPSAVSAMVAAEPGFVVDIVDGAWRELVDPLRDGILDVMVGALREDTHPDLVQKPLLEDRLMVVGRRGHPLSSAVAFDAAALATYPWVIGRPGSPLRLLWQALFADGPMPASPVECGSVTAIRGILRGSDLLTLLSYDQVRLEIEAGVLAPIGLPLTETRRTIGITTRRDWRPTPSQSRFLALIDEAATTSIREIE</sequence>
<reference evidence="6 7" key="1">
    <citation type="submission" date="2020-08" db="EMBL/GenBank/DDBJ databases">
        <title>Genomic Encyclopedia of Type Strains, Phase IV (KMG-IV): sequencing the most valuable type-strain genomes for metagenomic binning, comparative biology and taxonomic classification.</title>
        <authorList>
            <person name="Goeker M."/>
        </authorList>
    </citation>
    <scope>NUCLEOTIDE SEQUENCE [LARGE SCALE GENOMIC DNA]</scope>
    <source>
        <strain evidence="6 7">DSM 4737</strain>
    </source>
</reference>
<dbReference type="InterPro" id="IPR000847">
    <property type="entry name" value="LysR_HTH_N"/>
</dbReference>
<dbReference type="GO" id="GO:0003700">
    <property type="term" value="F:DNA-binding transcription factor activity"/>
    <property type="evidence" value="ECO:0007669"/>
    <property type="project" value="InterPro"/>
</dbReference>
<keyword evidence="3 6" id="KW-0238">DNA-binding</keyword>
<dbReference type="Proteomes" id="UP000545037">
    <property type="component" value="Unassembled WGS sequence"/>
</dbReference>
<dbReference type="PANTHER" id="PTHR30126">
    <property type="entry name" value="HTH-TYPE TRANSCRIPTIONAL REGULATOR"/>
    <property type="match status" value="1"/>
</dbReference>
<dbReference type="PRINTS" id="PR00039">
    <property type="entry name" value="HTHLYSR"/>
</dbReference>
<dbReference type="SUPFAM" id="SSF53850">
    <property type="entry name" value="Periplasmic binding protein-like II"/>
    <property type="match status" value="1"/>
</dbReference>
<evidence type="ECO:0000256" key="1">
    <source>
        <dbReference type="ARBA" id="ARBA00009437"/>
    </source>
</evidence>
<evidence type="ECO:0000259" key="5">
    <source>
        <dbReference type="PROSITE" id="PS50931"/>
    </source>
</evidence>
<evidence type="ECO:0000256" key="3">
    <source>
        <dbReference type="ARBA" id="ARBA00023125"/>
    </source>
</evidence>
<dbReference type="InterPro" id="IPR036390">
    <property type="entry name" value="WH_DNA-bd_sf"/>
</dbReference>
<evidence type="ECO:0000313" key="6">
    <source>
        <dbReference type="EMBL" id="MBB5747013.1"/>
    </source>
</evidence>
<keyword evidence="4" id="KW-0804">Transcription</keyword>
<evidence type="ECO:0000313" key="7">
    <source>
        <dbReference type="Proteomes" id="UP000545037"/>
    </source>
</evidence>
<dbReference type="Gene3D" id="3.40.190.10">
    <property type="entry name" value="Periplasmic binding protein-like II"/>
    <property type="match status" value="2"/>
</dbReference>
<comment type="similarity">
    <text evidence="1">Belongs to the LysR transcriptional regulatory family.</text>
</comment>
<dbReference type="PROSITE" id="PS50931">
    <property type="entry name" value="HTH_LYSR"/>
    <property type="match status" value="2"/>
</dbReference>
<feature type="domain" description="HTH lysR-type" evidence="5">
    <location>
        <begin position="8"/>
        <end position="65"/>
    </location>
</feature>
<dbReference type="RefSeq" id="WP_183213967.1">
    <property type="nucleotide sequence ID" value="NZ_JACHOR010000004.1"/>
</dbReference>
<name>A0A7W9FGU4_9CAUL</name>
<dbReference type="Pfam" id="PF03466">
    <property type="entry name" value="LysR_substrate"/>
    <property type="match status" value="1"/>
</dbReference>
<dbReference type="AlphaFoldDB" id="A0A7W9FGU4"/>
<organism evidence="6 7">
    <name type="scientific">Brevundimonas variabilis</name>
    <dbReference type="NCBI Taxonomy" id="74312"/>
    <lineage>
        <taxon>Bacteria</taxon>
        <taxon>Pseudomonadati</taxon>
        <taxon>Pseudomonadota</taxon>
        <taxon>Alphaproteobacteria</taxon>
        <taxon>Caulobacterales</taxon>
        <taxon>Caulobacteraceae</taxon>
        <taxon>Brevundimonas</taxon>
    </lineage>
</organism>
<dbReference type="SUPFAM" id="SSF46785">
    <property type="entry name" value="Winged helix' DNA-binding domain"/>
    <property type="match status" value="2"/>
</dbReference>
<evidence type="ECO:0000256" key="4">
    <source>
        <dbReference type="ARBA" id="ARBA00023163"/>
    </source>
</evidence>
<evidence type="ECO:0000256" key="2">
    <source>
        <dbReference type="ARBA" id="ARBA00023015"/>
    </source>
</evidence>
<dbReference type="GO" id="GO:0000976">
    <property type="term" value="F:transcription cis-regulatory region binding"/>
    <property type="evidence" value="ECO:0007669"/>
    <property type="project" value="TreeGrafter"/>
</dbReference>
<dbReference type="Gene3D" id="1.10.10.10">
    <property type="entry name" value="Winged helix-like DNA-binding domain superfamily/Winged helix DNA-binding domain"/>
    <property type="match status" value="2"/>
</dbReference>
<dbReference type="EMBL" id="JACHOR010000004">
    <property type="protein sequence ID" value="MBB5747013.1"/>
    <property type="molecule type" value="Genomic_DNA"/>
</dbReference>
<dbReference type="InterPro" id="IPR005119">
    <property type="entry name" value="LysR_subst-bd"/>
</dbReference>
<gene>
    <name evidence="6" type="ORF">GGR13_002620</name>
</gene>
<keyword evidence="2" id="KW-0805">Transcription regulation</keyword>